<dbReference type="Gene3D" id="3.30.70.2330">
    <property type="match status" value="1"/>
</dbReference>
<evidence type="ECO:0000313" key="2">
    <source>
        <dbReference type="Proteomes" id="UP000030487"/>
    </source>
</evidence>
<proteinExistence type="predicted"/>
<evidence type="ECO:0000313" key="1">
    <source>
        <dbReference type="EMBL" id="KGR89075.1"/>
    </source>
</evidence>
<accession>A0ABR4Y4K5</accession>
<sequence>MIDSAFRWIGGLIKDTLDIKNSPKNSYSYKPSQEINKVLSEKISDRIRNNNQNLLQGNLTFINFVQDSSREYIEENVNFVYDSYASKYGDVSLGEAGAIEFVAAIMLANFDKTTTSAIKAGIRNIFRKDFSPLDFSNYLDEIVHKSNVPYSIWSEVYRYLKANHYWIQNHLISRDANILNSQIGDIVHQSPIKNTASTSNVKLKYKLVDVINDNRQRTIKYSKVNEEILAIKDENNVLDSNAVIVKNLFGQELGNIIKDETSFIRNLMGDSSSIKGVIKSIYGGGTRKRHGSSSQFYGVIVEFQNNDYTDPLMNSKKMTFEECFKKYFPFGAMMYAQDGNIENRTLMLLRFYDGSYELDEPMLGALIMHVKLGNFTNYNLEELLSQLNMGKEFENDVMYNLTK</sequence>
<organism evidence="1 2">
    <name type="scientific">Lysinibacillus boronitolerans JCM 21713 = 10a = NBRC 103108</name>
    <dbReference type="NCBI Taxonomy" id="1294264"/>
    <lineage>
        <taxon>Bacteria</taxon>
        <taxon>Bacillati</taxon>
        <taxon>Bacillota</taxon>
        <taxon>Bacilli</taxon>
        <taxon>Bacillales</taxon>
        <taxon>Bacillaceae</taxon>
        <taxon>Lysinibacillus</taxon>
    </lineage>
</organism>
<keyword evidence="2" id="KW-1185">Reference proteome</keyword>
<dbReference type="RefSeq" id="WP_036075220.1">
    <property type="nucleotide sequence ID" value="NZ_AVCW01000030.1"/>
</dbReference>
<name>A0ABR4Y4K5_9BACI</name>
<dbReference type="Proteomes" id="UP000030487">
    <property type="component" value="Unassembled WGS sequence"/>
</dbReference>
<dbReference type="EMBL" id="JPVR01000052">
    <property type="protein sequence ID" value="KGR89075.1"/>
    <property type="molecule type" value="Genomic_DNA"/>
</dbReference>
<protein>
    <submittedName>
        <fullName evidence="1">Uncharacterized protein</fullName>
    </submittedName>
</protein>
<reference evidence="1 2" key="1">
    <citation type="submission" date="2014-02" db="EMBL/GenBank/DDBJ databases">
        <title>Draft genome sequence of Lysinibacillus boronitolerans NBRC 103108.</title>
        <authorList>
            <person name="Zhang F."/>
            <person name="Wang G."/>
            <person name="Zhang L."/>
        </authorList>
    </citation>
    <scope>NUCLEOTIDE SEQUENCE [LARGE SCALE GENOMIC DNA]</scope>
    <source>
        <strain evidence="1 2">NBRC 103108</strain>
    </source>
</reference>
<comment type="caution">
    <text evidence="1">The sequence shown here is derived from an EMBL/GenBank/DDBJ whole genome shotgun (WGS) entry which is preliminary data.</text>
</comment>
<gene>
    <name evidence="1" type="ORF">CD31_01530</name>
</gene>